<reference evidence="10" key="1">
    <citation type="submission" date="2017-08" db="EMBL/GenBank/DDBJ databases">
        <authorList>
            <person name="Polle J.E."/>
            <person name="Barry K."/>
            <person name="Cushman J."/>
            <person name="Schmutz J."/>
            <person name="Tran D."/>
            <person name="Hathwaick L.T."/>
            <person name="Yim W.C."/>
            <person name="Jenkins J."/>
            <person name="Mckie-Krisberg Z.M."/>
            <person name="Prochnik S."/>
            <person name="Lindquist E."/>
            <person name="Dockter R.B."/>
            <person name="Adam C."/>
            <person name="Molina H."/>
            <person name="Bunkerborg J."/>
            <person name="Jin E."/>
            <person name="Buchheim M."/>
            <person name="Magnuson J."/>
        </authorList>
    </citation>
    <scope>NUCLEOTIDE SEQUENCE</scope>
    <source>
        <strain evidence="10">CCAP 19/18</strain>
    </source>
</reference>
<keyword evidence="4" id="KW-0808">Transferase</keyword>
<feature type="domain" description="B30.2/SPRY" evidence="8">
    <location>
        <begin position="1"/>
        <end position="99"/>
    </location>
</feature>
<feature type="region of interest" description="Disordered" evidence="7">
    <location>
        <begin position="1505"/>
        <end position="1592"/>
    </location>
</feature>
<feature type="compositionally biased region" description="Low complexity" evidence="7">
    <location>
        <begin position="1576"/>
        <end position="1590"/>
    </location>
</feature>
<feature type="region of interest" description="Disordered" evidence="7">
    <location>
        <begin position="1459"/>
        <end position="1490"/>
    </location>
</feature>
<dbReference type="InterPro" id="IPR003877">
    <property type="entry name" value="SPRY_dom"/>
</dbReference>
<evidence type="ECO:0000256" key="6">
    <source>
        <dbReference type="PROSITE-ProRule" id="PRU00104"/>
    </source>
</evidence>
<dbReference type="SMART" id="SM00119">
    <property type="entry name" value="HECTc"/>
    <property type="match status" value="1"/>
</dbReference>
<dbReference type="InterPro" id="IPR029063">
    <property type="entry name" value="SAM-dependent_MTases_sf"/>
</dbReference>
<organism evidence="10 11">
    <name type="scientific">Dunaliella salina</name>
    <name type="common">Green alga</name>
    <name type="synonym">Protococcus salinus</name>
    <dbReference type="NCBI Taxonomy" id="3046"/>
    <lineage>
        <taxon>Eukaryota</taxon>
        <taxon>Viridiplantae</taxon>
        <taxon>Chlorophyta</taxon>
        <taxon>core chlorophytes</taxon>
        <taxon>Chlorophyceae</taxon>
        <taxon>CS clade</taxon>
        <taxon>Chlamydomonadales</taxon>
        <taxon>Dunaliellaceae</taxon>
        <taxon>Dunaliella</taxon>
    </lineage>
</organism>
<dbReference type="CDD" id="cd11709">
    <property type="entry name" value="SPRY"/>
    <property type="match status" value="2"/>
</dbReference>
<feature type="compositionally biased region" description="Polar residues" evidence="7">
    <location>
        <begin position="915"/>
        <end position="929"/>
    </location>
</feature>
<dbReference type="InterPro" id="IPR035983">
    <property type="entry name" value="Hect_E3_ubiquitin_ligase"/>
</dbReference>
<evidence type="ECO:0000259" key="8">
    <source>
        <dbReference type="PROSITE" id="PS50188"/>
    </source>
</evidence>
<feature type="compositionally biased region" description="Low complexity" evidence="7">
    <location>
        <begin position="899"/>
        <end position="914"/>
    </location>
</feature>
<feature type="compositionally biased region" description="Basic and acidic residues" evidence="7">
    <location>
        <begin position="878"/>
        <end position="888"/>
    </location>
</feature>
<dbReference type="EC" id="2.3.2.26" evidence="3"/>
<dbReference type="Pfam" id="PF00622">
    <property type="entry name" value="SPRY"/>
    <property type="match status" value="1"/>
</dbReference>
<dbReference type="EMBL" id="MU069481">
    <property type="protein sequence ID" value="KAF5841623.1"/>
    <property type="molecule type" value="Genomic_DNA"/>
</dbReference>
<evidence type="ECO:0000259" key="9">
    <source>
        <dbReference type="PROSITE" id="PS50237"/>
    </source>
</evidence>
<dbReference type="Proteomes" id="UP000815325">
    <property type="component" value="Unassembled WGS sequence"/>
</dbReference>
<dbReference type="Gene3D" id="3.90.1750.10">
    <property type="entry name" value="Hect, E3 ligase catalytic domains"/>
    <property type="match status" value="1"/>
</dbReference>
<sequence>MANTNSFHQHDCLCWCCGWLAFSNGVVRVGGRRVATSAANFTKGDVVGVVLDADQGEIVFFRNGVEQGRARGIRGRLYPFISCDSESDQVTLLGSYSLLLDRIPRQLADMEWDTLHHAPDIELSSNCLTSTKTSSSMPSTLRGTMLYTGTGYHEFHVILDSLGPDGVWVGVAPPDVGPMCTVGDVGCGWALHSDGDKRFDGREDEFTQVRTLACEQGMWDEARAGKDLLVIDGLTVTKMANEGGDYATVLGTLCLASGQHSWNVYINHVEDSNLFIGVTVEGIDLIMITAGKLVTRCAEPYAEGDLVSVQLDMDQRHIKFLKNGVAQGLGDGLPEEVWPYISLDNIMDSITLHSSSMFADLLQSLRWSADAASPHVLLPPDGAHAQLRGGPNGEEVSGQGTVLGMREMSTAEVHSWVVRFEQPSLRLQPGPANFLVGVAPPDMDLCRSLGEDGCGIGLDYFGYFYVNGRYFHATNLQHWTSVAKPVRGSTAKHKGKAHPIFVFTEGKCEVTITLDLKEKTLKFAHGGKNIGTIAGVQGPLHAAATVTSSKQKELVSVLKAKGCALSARAEAALLLIPRDLFVPKDRHREAFRDQKLTVRMADGSTMTLPPPSFVVNALDKLGVGNGCRSFLDVGCGTGYVCALAACLLGGDTVEQNCSVHALECASSRLEGARANVRALREHLAGPMAPDVKALDDPSTMLSRIEFSLSNVLIPECTNGVTYDALYCDAALGEEDLPMLLSLLKPNGRMVVVIQEEALLISRSGVDPHDFNRELICRLSGDFGELEGATPWEVQDAISRIKERERRHGQAQAKQDTASLRSFEYVEMQQRVQAAMQRISELEAMIKASELGSMRSPARHLTSSSCFDGGLRSPARSNGVDDVRVVAKDKSRHRRGPSAGGAAAAALAKPSPRASSNARMSPLPSLNVTDSGDWKAMYTTTNGSGPAQDAVHPSPARARARNLFSELPDQGEPDTCTAASDKGVGGLEDSRGLRGQSRGGSPCSPSIGTASSEGHSEGPQVHMSPRTLADIIESMSVQTFSVDEVTQMISGSEPSKVWYCVAHPNISAVLGVCIQPGAGAPPPTPGSAYPTFPLTPSGASAAAAAADCGPPTDLLQSPTVPRMSLPPHSRLAVSSSTKREQVGRIATDVCKALTFLQDLKRHSACTNGNGAAHAHAHVNSSSAYAGAGNGGGGDNCSESAWSAAEDGAVEDGEGWGGTQADPQATVPEVLSAYALRTLVSPSTGPAPSLYAFGVVLLQLLTERGPLGLVRATREAVEQGTLLSLIPRVPANAEILAWAGNFARLALRCTQPGAVTALDAELLPELESMADKLGSLGSMSWEQVEELLMLPLQPYANGNDGASRRWVRQDFRMRRRLFLEEVAKLAVEGPVHKIEVRRARCFKDSVAVFAGKGHAVWRQPLKLLDPTEFRSLVSILDMDIDGLIFETFAWNFTHSSAAAGVQHPTGTPTPPPAPHHLSASSCTMPSPSRAPTADTILSAASSTATAGYHSVGGEGGCREVTGGSSSGRPTTPSTSAHCNNISGSSSSNLVAAGSSPQPAQASTPTRAHKPGGGGAAGMGTTATPPASPFAAADGGDSMVTSIPLKPGGTHLKVSNHNKREYVLLKAHKMLVGTIEAQMGAIIDAFHSVIPRELLEKYAFTSLELQLVVCGEQHIDVQDLQHSCKYEDGYTGKEELIGWFWDSVDCALYLRGGSTQLALRPGFPCRYEDGYTGKEELIEWFWDVVEGFSDAQRRMLLQFWSGSDGQPADGFASLDPAFHMVAVDRLYDANDTTARLPAAHTCFRQLDLPRYASREELREKLVTAITIGQGYMALS</sequence>
<accession>A0ABQ7H444</accession>
<keyword evidence="5 6" id="KW-0833">Ubl conjugation pathway</keyword>
<evidence type="ECO:0000256" key="4">
    <source>
        <dbReference type="ARBA" id="ARBA00022679"/>
    </source>
</evidence>
<name>A0ABQ7H444_DUNSA</name>
<dbReference type="SUPFAM" id="SSF49899">
    <property type="entry name" value="Concanavalin A-like lectins/glucanases"/>
    <property type="match status" value="3"/>
</dbReference>
<dbReference type="InterPro" id="IPR050409">
    <property type="entry name" value="E3_ubiq-protein_ligase"/>
</dbReference>
<dbReference type="Gene3D" id="3.30.2410.10">
    <property type="entry name" value="Hect, E3 ligase catalytic domain"/>
    <property type="match status" value="1"/>
</dbReference>
<gene>
    <name evidence="10" type="ORF">DUNSADRAFT_12080</name>
</gene>
<dbReference type="CDD" id="cd02440">
    <property type="entry name" value="AdoMet_MTases"/>
    <property type="match status" value="1"/>
</dbReference>
<dbReference type="Gene3D" id="3.30.2160.10">
    <property type="entry name" value="Hect, E3 ligase catalytic domain"/>
    <property type="match status" value="1"/>
</dbReference>
<dbReference type="InterPro" id="IPR001870">
    <property type="entry name" value="B30.2/SPRY"/>
</dbReference>
<comment type="pathway">
    <text evidence="2">Protein modification; protein ubiquitination.</text>
</comment>
<keyword evidence="11" id="KW-1185">Reference proteome</keyword>
<dbReference type="Pfam" id="PF01135">
    <property type="entry name" value="PCMT"/>
    <property type="match status" value="1"/>
</dbReference>
<dbReference type="SUPFAM" id="SSF53335">
    <property type="entry name" value="S-adenosyl-L-methionine-dependent methyltransferases"/>
    <property type="match status" value="1"/>
</dbReference>
<dbReference type="SUPFAM" id="SSF56204">
    <property type="entry name" value="Hect, E3 ligase catalytic domain"/>
    <property type="match status" value="2"/>
</dbReference>
<feature type="compositionally biased region" description="Polar residues" evidence="7">
    <location>
        <begin position="1002"/>
        <end position="1012"/>
    </location>
</feature>
<comment type="catalytic activity">
    <reaction evidence="1">
        <text>S-ubiquitinyl-[E2 ubiquitin-conjugating enzyme]-L-cysteine + [acceptor protein]-L-lysine = [E2 ubiquitin-conjugating enzyme]-L-cysteine + N(6)-ubiquitinyl-[acceptor protein]-L-lysine.</text>
        <dbReference type="EC" id="2.3.2.26"/>
    </reaction>
</comment>
<evidence type="ECO:0000313" key="10">
    <source>
        <dbReference type="EMBL" id="KAF5841623.1"/>
    </source>
</evidence>
<feature type="active site" description="Glycyl thioester intermediate" evidence="6">
    <location>
        <position position="1799"/>
    </location>
</feature>
<dbReference type="Pfam" id="PF00632">
    <property type="entry name" value="HECT"/>
    <property type="match status" value="2"/>
</dbReference>
<dbReference type="PANTHER" id="PTHR11254">
    <property type="entry name" value="HECT DOMAIN UBIQUITIN-PROTEIN LIGASE"/>
    <property type="match status" value="1"/>
</dbReference>
<dbReference type="Gene3D" id="2.60.120.920">
    <property type="match status" value="4"/>
</dbReference>
<evidence type="ECO:0000256" key="2">
    <source>
        <dbReference type="ARBA" id="ARBA00004906"/>
    </source>
</evidence>
<dbReference type="PANTHER" id="PTHR11254:SF67">
    <property type="entry name" value="E3 UBIQUITIN-PROTEIN LIGASE HUWE1"/>
    <property type="match status" value="1"/>
</dbReference>
<evidence type="ECO:0000313" key="11">
    <source>
        <dbReference type="Proteomes" id="UP000815325"/>
    </source>
</evidence>
<proteinExistence type="predicted"/>
<evidence type="ECO:0000256" key="3">
    <source>
        <dbReference type="ARBA" id="ARBA00012485"/>
    </source>
</evidence>
<dbReference type="InterPro" id="IPR013320">
    <property type="entry name" value="ConA-like_dom_sf"/>
</dbReference>
<dbReference type="PROSITE" id="PS50237">
    <property type="entry name" value="HECT"/>
    <property type="match status" value="1"/>
</dbReference>
<comment type="caution">
    <text evidence="10">The sequence shown here is derived from an EMBL/GenBank/DDBJ whole genome shotgun (WGS) entry which is preliminary data.</text>
</comment>
<feature type="domain" description="HECT" evidence="9">
    <location>
        <begin position="1602"/>
        <end position="1831"/>
    </location>
</feature>
<dbReference type="Gene3D" id="3.40.50.150">
    <property type="entry name" value="Vaccinia Virus protein VP39"/>
    <property type="match status" value="1"/>
</dbReference>
<evidence type="ECO:0000256" key="7">
    <source>
        <dbReference type="SAM" id="MobiDB-lite"/>
    </source>
</evidence>
<feature type="region of interest" description="Disordered" evidence="7">
    <location>
        <begin position="1194"/>
        <end position="1221"/>
    </location>
</feature>
<evidence type="ECO:0000256" key="1">
    <source>
        <dbReference type="ARBA" id="ARBA00000885"/>
    </source>
</evidence>
<feature type="region of interest" description="Disordered" evidence="7">
    <location>
        <begin position="1101"/>
        <end position="1137"/>
    </location>
</feature>
<dbReference type="InterPro" id="IPR000569">
    <property type="entry name" value="HECT_dom"/>
</dbReference>
<feature type="compositionally biased region" description="Low complexity" evidence="7">
    <location>
        <begin position="1516"/>
        <end position="1563"/>
    </location>
</feature>
<protein>
    <recommendedName>
        <fullName evidence="3">HECT-type E3 ubiquitin transferase</fullName>
        <ecNumber evidence="3">2.3.2.26</ecNumber>
    </recommendedName>
</protein>
<feature type="region of interest" description="Disordered" evidence="7">
    <location>
        <begin position="856"/>
        <end position="1021"/>
    </location>
</feature>
<dbReference type="PROSITE" id="PS50188">
    <property type="entry name" value="B302_SPRY"/>
    <property type="match status" value="1"/>
</dbReference>
<dbReference type="InterPro" id="IPR043136">
    <property type="entry name" value="B30.2/SPRY_sf"/>
</dbReference>
<evidence type="ECO:0000256" key="5">
    <source>
        <dbReference type="ARBA" id="ARBA00022786"/>
    </source>
</evidence>